<dbReference type="SUPFAM" id="SSF81296">
    <property type="entry name" value="E set domains"/>
    <property type="match status" value="1"/>
</dbReference>
<dbReference type="EMBL" id="JANCLT010000009">
    <property type="protein sequence ID" value="MCP8970066.1"/>
    <property type="molecule type" value="Genomic_DNA"/>
</dbReference>
<evidence type="ECO:0000313" key="4">
    <source>
        <dbReference type="EMBL" id="MCP8970066.1"/>
    </source>
</evidence>
<proteinExistence type="inferred from homology"/>
<dbReference type="Gene3D" id="2.60.40.3440">
    <property type="match status" value="2"/>
</dbReference>
<accession>A0AA41XDF2</accession>
<dbReference type="Pfam" id="PF17963">
    <property type="entry name" value="Big_9"/>
    <property type="match status" value="2"/>
</dbReference>
<sequence length="1332" mass="139999">MKKAAIAASLALMTNTLLPQSSQAVTSVSTPNYTPAAWPADFDTYTKKNGQLIFDEAGESGISPGAADLTSGLDDGTGTKPTVYYSSDGTNMFFRIRIKDDPYDVKGGYTSTFWLVNLAVNGVHKATVGLYGKETSQDYVYVTDNNGATVVPIYKTDSSGDHVPGARIVPAENGQYFVDFQVPIAAITQVAPSITATTPVQIFFGSSQAANLAVINKDYMSGSSVVFTDLMTVRLGSIPAVSIDGGSQQTVTVTRPTLTGTTTAADGSQVSLVIDGHTYTGTVTGGKWSIPVAHDLAAGSYPVTVTIVDDLGNTIKDTQTLVCDTVELAIAGGARTADPTPVVAGTTDAADGSTVKVKLNNHEYTTAVSGGTWSLTVPDGDLLPDGSYTVEAEVTETGTNLKASTTKQLTVDTQTHVEIGSPADGAVVTTKRPSMAGTVEEGAAVQVQLDGGAWMNATVTGTTWTYTPAADLGEGGHTLVVKATDAVGNEAVDNGSFLVDTVTTVTIDSPANGSTVPQKRPDITGTAEIGATVEVQVDGGAWTAVPLEGLHWTYQPDADLTEGRHTVTVRTTDEAGNKAVKASTFTVGLPITTTILGGEEVVTADSTPMLAGTTDAADGSQVKVFITDQDGKAVRMLTGSVLGGEWQFALEEPLPAGVYTIRAEVKNSIGMTAEDTQTLTVQQEAAALKLSTSRQAIVGDGQSQSEIVAVLRDKEGRPLVGEHVRFTAEAGTLSAAEAITDAQGRAAVVLTAPDMSGTITPTVKLVKAVVENEAKGLYAEEQIAMQFLPAALKGQVIDSVTKKPLGGSVITIREDFNSDGVIDFNTRVVTDAQGNYEIAVPYGNWTYKMKIEAKMKFKGEEVPFSFVQQATVGQLSGNGGKVQAEQTFSGQLLVAEPGTNKPVSLQELFGNEVTLQPNVLNDPSSSLQVHVHDGGTFEVAGGEPGKTYEVVLNVVADGKVLVGKKMFVQIPQDGVAAVQAELIDPYGIVRDKETGKGVTGAEVTLHWADTALNRAKHRPIGGLVDLPTLKDFAPNQNKDPQYTDQTGAYAWMVYPDADYYIVAKKNGYVVYDSRSEKRDVAQQPGEDSYIHDGVIHVGQTIMNYDFFMSQLSAGGLKIADRNVETKVNTAVTGTTNTPAGQSGPFTYTLGAKPLHGTAVLNKDGSYTYKPAANYAGGDSFTVVVTNEKGQKGSATVYVEVERNALKLADQQVNLGSGAAVSGRTKGTGLEADGLVYSIAAQPKHGTVAIGADGTWTYTKTGDFTGQDMFRIRVKDATGATATGAVYVSMDGLEVRELPKTGSPMDRSLFLTLASLLTLGGFTLRRRKRTDKQ</sequence>
<evidence type="ECO:0000259" key="3">
    <source>
        <dbReference type="PROSITE" id="PS51127"/>
    </source>
</evidence>
<dbReference type="InterPro" id="IPR044016">
    <property type="entry name" value="Big_13"/>
</dbReference>
<dbReference type="InterPro" id="IPR014756">
    <property type="entry name" value="Ig_E-set"/>
</dbReference>
<dbReference type="NCBIfam" id="NF033510">
    <property type="entry name" value="Ca_tandemer"/>
    <property type="match status" value="4"/>
</dbReference>
<dbReference type="RefSeq" id="WP_254759985.1">
    <property type="nucleotide sequence ID" value="NZ_JANCLT010000009.1"/>
</dbReference>
<dbReference type="InterPro" id="IPR008969">
    <property type="entry name" value="CarboxyPept-like_regulatory"/>
</dbReference>
<feature type="chain" id="PRO_5041339535" evidence="2">
    <location>
        <begin position="25"/>
        <end position="1332"/>
    </location>
</feature>
<dbReference type="Gene3D" id="2.60.40.1120">
    <property type="entry name" value="Carboxypeptidase-like, regulatory domain"/>
    <property type="match status" value="2"/>
</dbReference>
<dbReference type="InterPro" id="IPR003344">
    <property type="entry name" value="Big_1_dom"/>
</dbReference>
<evidence type="ECO:0000313" key="5">
    <source>
        <dbReference type="Proteomes" id="UP001156102"/>
    </source>
</evidence>
<dbReference type="InterPro" id="IPR013783">
    <property type="entry name" value="Ig-like_fold"/>
</dbReference>
<dbReference type="Gene3D" id="2.60.40.10">
    <property type="entry name" value="Immunoglobulins"/>
    <property type="match status" value="6"/>
</dbReference>
<organism evidence="4 5">
    <name type="scientific">Ectobacillus ponti</name>
    <dbReference type="NCBI Taxonomy" id="2961894"/>
    <lineage>
        <taxon>Bacteria</taxon>
        <taxon>Bacillati</taxon>
        <taxon>Bacillota</taxon>
        <taxon>Bacilli</taxon>
        <taxon>Bacillales</taxon>
        <taxon>Bacillaceae</taxon>
        <taxon>Ectobacillus</taxon>
    </lineage>
</organism>
<feature type="domain" description="Big-1" evidence="3">
    <location>
        <begin position="687"/>
        <end position="788"/>
    </location>
</feature>
<comment type="caution">
    <text evidence="4">The sequence shown here is derived from an EMBL/GenBank/DDBJ whole genome shotgun (WGS) entry which is preliminary data.</text>
</comment>
<dbReference type="InterPro" id="IPR008964">
    <property type="entry name" value="Invasin/intimin_cell_adhesion"/>
</dbReference>
<protein>
    <submittedName>
        <fullName evidence="4">Ig-like domain-containing protein</fullName>
    </submittedName>
</protein>
<name>A0AA41XDF2_9BACI</name>
<dbReference type="SMART" id="SM00634">
    <property type="entry name" value="BID_1"/>
    <property type="match status" value="1"/>
</dbReference>
<dbReference type="PROSITE" id="PS51127">
    <property type="entry name" value="BIG1"/>
    <property type="match status" value="1"/>
</dbReference>
<gene>
    <name evidence="4" type="ORF">NK662_16200</name>
</gene>
<feature type="signal peptide" evidence="2">
    <location>
        <begin position="1"/>
        <end position="24"/>
    </location>
</feature>
<dbReference type="SUPFAM" id="SSF49373">
    <property type="entry name" value="Invasin/intimin cell-adhesion fragments"/>
    <property type="match status" value="1"/>
</dbReference>
<reference evidence="4" key="1">
    <citation type="submission" date="2022-07" db="EMBL/GenBank/DDBJ databases">
        <authorList>
            <person name="Li W.-J."/>
            <person name="Deng Q.-Q."/>
        </authorList>
    </citation>
    <scope>NUCLEOTIDE SEQUENCE</scope>
    <source>
        <strain evidence="4">SYSU M60031</strain>
    </source>
</reference>
<evidence type="ECO:0000256" key="1">
    <source>
        <dbReference type="ARBA" id="ARBA00010116"/>
    </source>
</evidence>
<comment type="similarity">
    <text evidence="1">Belongs to the intimin/invasin family.</text>
</comment>
<evidence type="ECO:0000256" key="2">
    <source>
        <dbReference type="SAM" id="SignalP"/>
    </source>
</evidence>
<keyword evidence="2" id="KW-0732">Signal</keyword>
<dbReference type="Pfam" id="PF02369">
    <property type="entry name" value="Big_1"/>
    <property type="match status" value="1"/>
</dbReference>
<dbReference type="Proteomes" id="UP001156102">
    <property type="component" value="Unassembled WGS sequence"/>
</dbReference>
<keyword evidence="5" id="KW-1185">Reference proteome</keyword>
<dbReference type="SUPFAM" id="SSF49464">
    <property type="entry name" value="Carboxypeptidase regulatory domain-like"/>
    <property type="match status" value="1"/>
</dbReference>
<dbReference type="Pfam" id="PF19077">
    <property type="entry name" value="Big_13"/>
    <property type="match status" value="5"/>
</dbReference>